<keyword evidence="3" id="KW-1185">Reference proteome</keyword>
<dbReference type="EMBL" id="CP069036">
    <property type="protein sequence ID" value="QRD02724.1"/>
    <property type="molecule type" value="Genomic_DNA"/>
</dbReference>
<dbReference type="Proteomes" id="UP000663193">
    <property type="component" value="Chromosome 14"/>
</dbReference>
<reference evidence="3" key="1">
    <citation type="journal article" date="2021" name="BMC Genomics">
        <title>Chromosome-level genome assembly and manually-curated proteome of model necrotroph Parastagonospora nodorum Sn15 reveals a genome-wide trove of candidate effector homologs, and redundancy of virulence-related functions within an accessory chromosome.</title>
        <authorList>
            <person name="Bertazzoni S."/>
            <person name="Jones D.A.B."/>
            <person name="Phan H.T."/>
            <person name="Tan K.-C."/>
            <person name="Hane J.K."/>
        </authorList>
    </citation>
    <scope>NUCLEOTIDE SEQUENCE [LARGE SCALE GENOMIC DNA]</scope>
    <source>
        <strain evidence="3">SN15 / ATCC MYA-4574 / FGSC 10173)</strain>
    </source>
</reference>
<evidence type="ECO:0000259" key="1">
    <source>
        <dbReference type="Pfam" id="PF24864"/>
    </source>
</evidence>
<organism evidence="2 3">
    <name type="scientific">Phaeosphaeria nodorum (strain SN15 / ATCC MYA-4574 / FGSC 10173)</name>
    <name type="common">Glume blotch fungus</name>
    <name type="synonym">Parastagonospora nodorum</name>
    <dbReference type="NCBI Taxonomy" id="321614"/>
    <lineage>
        <taxon>Eukaryota</taxon>
        <taxon>Fungi</taxon>
        <taxon>Dikarya</taxon>
        <taxon>Ascomycota</taxon>
        <taxon>Pezizomycotina</taxon>
        <taxon>Dothideomycetes</taxon>
        <taxon>Pleosporomycetidae</taxon>
        <taxon>Pleosporales</taxon>
        <taxon>Pleosporineae</taxon>
        <taxon>Phaeosphaeriaceae</taxon>
        <taxon>Parastagonospora</taxon>
    </lineage>
</organism>
<dbReference type="InterPro" id="IPR056632">
    <property type="entry name" value="DUF7730"/>
</dbReference>
<gene>
    <name evidence="2" type="ORF">JI435_441160</name>
</gene>
<dbReference type="OrthoDB" id="5413827at2759"/>
<proteinExistence type="predicted"/>
<evidence type="ECO:0000313" key="3">
    <source>
        <dbReference type="Proteomes" id="UP000663193"/>
    </source>
</evidence>
<dbReference type="Pfam" id="PF24864">
    <property type="entry name" value="DUF7730"/>
    <property type="match status" value="1"/>
</dbReference>
<dbReference type="AlphaFoldDB" id="A0A7U2FEG2"/>
<dbReference type="InterPro" id="IPR038883">
    <property type="entry name" value="AN11006-like"/>
</dbReference>
<sequence>MNTSFTAPAPIVPMPAPIQTATSRIARPGAPSLFHLPAELRNKIYSFALVFESPLMIMSGRLHRHIGDENCDLTVIDHPLVQRHDDVHFDDRPSDLAPVTLPGLDLFLTCRQVYYEATSIFFAQNTFAMIGRYCNTFGPEDQDQHQFVGSFLAQGADWIVALGSQITKLSRLLLEINGLCTPFTQDNCIEVLPLLRVLWSRRWSGKIEFTASSGLSSQRYPCQLRKRGEIGEVLHVSTANKILDSLLRDNDIRKYERLLSHVVIRRNGTGGIALFRSTGQPYCPKGATHAYHYIDSGWRKFEPCLEHRMDFQLDGNRCQSLTRPLPNLVNLDTHRQRRHPYTHLQRRIFDYILRHDETQLVDLNIKSKSSAPGLLYVNRFIHNDENSSYYTENYFAVHLRFRTNPLQVVDTENLSRWLSISDTRYIPERMILQSKHNVNPLYLDFESLDGRALYLEDIRIRTKRLVYRGNWDDVYPIVVRIRDASHHQSSNDDVPTC</sequence>
<protein>
    <recommendedName>
        <fullName evidence="1">DUF7730 domain-containing protein</fullName>
    </recommendedName>
</protein>
<dbReference type="PANTHER" id="PTHR42085:SF1">
    <property type="entry name" value="F-BOX DOMAIN-CONTAINING PROTEIN"/>
    <property type="match status" value="1"/>
</dbReference>
<accession>A0A7U2FEG2</accession>
<feature type="domain" description="DUF7730" evidence="1">
    <location>
        <begin position="32"/>
        <end position="129"/>
    </location>
</feature>
<dbReference type="VEuPathDB" id="FungiDB:JI435_441160"/>
<evidence type="ECO:0000313" key="2">
    <source>
        <dbReference type="EMBL" id="QRD02724.1"/>
    </source>
</evidence>
<name>A0A7U2FEG2_PHANO</name>
<dbReference type="PANTHER" id="PTHR42085">
    <property type="entry name" value="F-BOX DOMAIN-CONTAINING PROTEIN"/>
    <property type="match status" value="1"/>
</dbReference>